<gene>
    <name evidence="6" type="ORF">B0A77_14345</name>
</gene>
<dbReference type="PANTHER" id="PTHR43280:SF29">
    <property type="entry name" value="ARAC-FAMILY TRANSCRIPTIONAL REGULATOR"/>
    <property type="match status" value="1"/>
</dbReference>
<evidence type="ECO:0000256" key="1">
    <source>
        <dbReference type="ARBA" id="ARBA00023015"/>
    </source>
</evidence>
<protein>
    <submittedName>
        <fullName evidence="6">AraC family transcriptional regulator</fullName>
    </submittedName>
</protein>
<organism evidence="6 7">
    <name type="scientific">Flavobacterium branchiophilum</name>
    <dbReference type="NCBI Taxonomy" id="55197"/>
    <lineage>
        <taxon>Bacteria</taxon>
        <taxon>Pseudomonadati</taxon>
        <taxon>Bacteroidota</taxon>
        <taxon>Flavobacteriia</taxon>
        <taxon>Flavobacteriales</taxon>
        <taxon>Flavobacteriaceae</taxon>
        <taxon>Flavobacterium</taxon>
    </lineage>
</organism>
<feature type="transmembrane region" description="Helical" evidence="4">
    <location>
        <begin position="12"/>
        <end position="33"/>
    </location>
</feature>
<evidence type="ECO:0000256" key="2">
    <source>
        <dbReference type="ARBA" id="ARBA00023125"/>
    </source>
</evidence>
<feature type="transmembrane region" description="Helical" evidence="4">
    <location>
        <begin position="39"/>
        <end position="58"/>
    </location>
</feature>
<dbReference type="GO" id="GO:0003700">
    <property type="term" value="F:DNA-binding transcription factor activity"/>
    <property type="evidence" value="ECO:0007669"/>
    <property type="project" value="InterPro"/>
</dbReference>
<keyword evidence="4" id="KW-0812">Transmembrane</keyword>
<feature type="transmembrane region" description="Helical" evidence="4">
    <location>
        <begin position="153"/>
        <end position="175"/>
    </location>
</feature>
<evidence type="ECO:0000313" key="6">
    <source>
        <dbReference type="EMBL" id="PDS22074.1"/>
    </source>
</evidence>
<dbReference type="OMA" id="WIRRSVM"/>
<dbReference type="PANTHER" id="PTHR43280">
    <property type="entry name" value="ARAC-FAMILY TRANSCRIPTIONAL REGULATOR"/>
    <property type="match status" value="1"/>
</dbReference>
<name>A0A2H3KUL7_9FLAO</name>
<dbReference type="GO" id="GO:0043565">
    <property type="term" value="F:sequence-specific DNA binding"/>
    <property type="evidence" value="ECO:0007669"/>
    <property type="project" value="InterPro"/>
</dbReference>
<feature type="transmembrane region" description="Helical" evidence="4">
    <location>
        <begin position="93"/>
        <end position="109"/>
    </location>
</feature>
<evidence type="ECO:0000259" key="5">
    <source>
        <dbReference type="PROSITE" id="PS01124"/>
    </source>
</evidence>
<evidence type="ECO:0000313" key="7">
    <source>
        <dbReference type="Proteomes" id="UP000220828"/>
    </source>
</evidence>
<feature type="transmembrane region" description="Helical" evidence="4">
    <location>
        <begin position="70"/>
        <end position="87"/>
    </location>
</feature>
<dbReference type="EMBL" id="PCMW01000117">
    <property type="protein sequence ID" value="PDS22074.1"/>
    <property type="molecule type" value="Genomic_DNA"/>
</dbReference>
<dbReference type="AlphaFoldDB" id="A0A2H3KUL7"/>
<dbReference type="Gene3D" id="1.10.10.60">
    <property type="entry name" value="Homeodomain-like"/>
    <property type="match status" value="2"/>
</dbReference>
<feature type="domain" description="HTH araC/xylS-type" evidence="5">
    <location>
        <begin position="223"/>
        <end position="331"/>
    </location>
</feature>
<dbReference type="PROSITE" id="PS01124">
    <property type="entry name" value="HTH_ARAC_FAMILY_2"/>
    <property type="match status" value="1"/>
</dbReference>
<dbReference type="InterPro" id="IPR018060">
    <property type="entry name" value="HTH_AraC"/>
</dbReference>
<keyword evidence="2" id="KW-0238">DNA-binding</keyword>
<accession>A0A2H3KUL7</accession>
<evidence type="ECO:0000256" key="3">
    <source>
        <dbReference type="ARBA" id="ARBA00023163"/>
    </source>
</evidence>
<dbReference type="InterPro" id="IPR009057">
    <property type="entry name" value="Homeodomain-like_sf"/>
</dbReference>
<keyword evidence="4" id="KW-0472">Membrane</keyword>
<sequence length="340" mass="41052">MEALKKKIKTIFIIYFTIIIPFLFINAILYHLFGVNFYAIAYLFFAFFNIIFLFNLLYLPFEVIQHFKKLYLNLTILFTFCVTFFYIKSTVYLLLWHFLITFGVYIFFRKKYFIKWVRVVLLLLVCNFIIIQFDDFFHFNQKYYKLPDETSYLYIYFTLNSFIFTISCIIILFILQSYYSKLNNLKSNTPDNAIPNDGNDTTLFEQKIIIDNNHDDDNDDEFNNLFEKIKNVVEKDKLFLDNELSINNIAKKINTNISYISKAINIKTGENFNNFINQYRIHYFKELLKKKDNDSYKLKYLYSESGFKNQSTFNKAFKKIENKTPSEYIKMYFDRDVAFD</sequence>
<dbReference type="Pfam" id="PF12833">
    <property type="entry name" value="HTH_18"/>
    <property type="match status" value="1"/>
</dbReference>
<evidence type="ECO:0000256" key="4">
    <source>
        <dbReference type="SAM" id="Phobius"/>
    </source>
</evidence>
<feature type="transmembrane region" description="Helical" evidence="4">
    <location>
        <begin position="116"/>
        <end position="133"/>
    </location>
</feature>
<keyword evidence="4" id="KW-1133">Transmembrane helix</keyword>
<keyword evidence="3" id="KW-0804">Transcription</keyword>
<comment type="caution">
    <text evidence="6">The sequence shown here is derived from an EMBL/GenBank/DDBJ whole genome shotgun (WGS) entry which is preliminary data.</text>
</comment>
<dbReference type="SMART" id="SM00342">
    <property type="entry name" value="HTH_ARAC"/>
    <property type="match status" value="1"/>
</dbReference>
<dbReference type="OrthoDB" id="9779074at2"/>
<dbReference type="SUPFAM" id="SSF46689">
    <property type="entry name" value="Homeodomain-like"/>
    <property type="match status" value="1"/>
</dbReference>
<proteinExistence type="predicted"/>
<reference evidence="6 7" key="1">
    <citation type="submission" date="2017-09" db="EMBL/GenBank/DDBJ databases">
        <title>Whole genomes of Flavobacteriaceae.</title>
        <authorList>
            <person name="Stine C."/>
            <person name="Li C."/>
            <person name="Tadesse D."/>
        </authorList>
    </citation>
    <scope>NUCLEOTIDE SEQUENCE [LARGE SCALE GENOMIC DNA]</scope>
    <source>
        <strain evidence="6 7">ATCC 35036</strain>
    </source>
</reference>
<keyword evidence="1" id="KW-0805">Transcription regulation</keyword>
<dbReference type="Proteomes" id="UP000220828">
    <property type="component" value="Unassembled WGS sequence"/>
</dbReference>